<feature type="chain" id="PRO_5042006841" evidence="1">
    <location>
        <begin position="18"/>
        <end position="236"/>
    </location>
</feature>
<evidence type="ECO:0000313" key="3">
    <source>
        <dbReference type="Proteomes" id="UP001239994"/>
    </source>
</evidence>
<keyword evidence="3" id="KW-1185">Reference proteome</keyword>
<organism evidence="2 3">
    <name type="scientific">Electrophorus voltai</name>
    <dbReference type="NCBI Taxonomy" id="2609070"/>
    <lineage>
        <taxon>Eukaryota</taxon>
        <taxon>Metazoa</taxon>
        <taxon>Chordata</taxon>
        <taxon>Craniata</taxon>
        <taxon>Vertebrata</taxon>
        <taxon>Euteleostomi</taxon>
        <taxon>Actinopterygii</taxon>
        <taxon>Neopterygii</taxon>
        <taxon>Teleostei</taxon>
        <taxon>Ostariophysi</taxon>
        <taxon>Gymnotiformes</taxon>
        <taxon>Gymnotoidei</taxon>
        <taxon>Gymnotidae</taxon>
        <taxon>Electrophorus</taxon>
    </lineage>
</organism>
<dbReference type="Proteomes" id="UP001239994">
    <property type="component" value="Unassembled WGS sequence"/>
</dbReference>
<feature type="signal peptide" evidence="1">
    <location>
        <begin position="1"/>
        <end position="17"/>
    </location>
</feature>
<gene>
    <name evidence="2" type="ORF">P4O66_000668</name>
</gene>
<dbReference type="AlphaFoldDB" id="A0AAD8ZGQ9"/>
<evidence type="ECO:0000256" key="1">
    <source>
        <dbReference type="SAM" id="SignalP"/>
    </source>
</evidence>
<name>A0AAD8ZGQ9_9TELE</name>
<reference evidence="2" key="1">
    <citation type="submission" date="2023-03" db="EMBL/GenBank/DDBJ databases">
        <title>Electrophorus voltai genome.</title>
        <authorList>
            <person name="Bian C."/>
        </authorList>
    </citation>
    <scope>NUCLEOTIDE SEQUENCE</scope>
    <source>
        <strain evidence="2">CB-2022</strain>
        <tissue evidence="2">Muscle</tissue>
    </source>
</reference>
<protein>
    <submittedName>
        <fullName evidence="2">Uncharacterized protein</fullName>
    </submittedName>
</protein>
<accession>A0AAD8ZGQ9</accession>
<sequence length="236" mass="25135">MKCGGVVLLSLLSCVYRGEVCDCCHSAAAPQRAPLAVLSYSGWVLNVRGSSFCSQGNQIKSSCSLVAFVSDQAGKGAVPANLAVPAPLAYRHACSTLVKVWRICEPGQEQPASAEVSLMPRDGKLEQVLFHPAAAGLLAVASSRGLHLWDTGRDTALAGFVLICPAPDCFQGRFPGFGVAEDKNLRIFDPRAQLSAVQCRWKPALWHTFVLAAQTINDRPVSCSAVSLGPAKRWAE</sequence>
<keyword evidence="1" id="KW-0732">Signal</keyword>
<proteinExistence type="predicted"/>
<comment type="caution">
    <text evidence="2">The sequence shown here is derived from an EMBL/GenBank/DDBJ whole genome shotgun (WGS) entry which is preliminary data.</text>
</comment>
<dbReference type="EMBL" id="JAROKS010000012">
    <property type="protein sequence ID" value="KAK1798174.1"/>
    <property type="molecule type" value="Genomic_DNA"/>
</dbReference>
<evidence type="ECO:0000313" key="2">
    <source>
        <dbReference type="EMBL" id="KAK1798174.1"/>
    </source>
</evidence>